<dbReference type="Pfam" id="PF01614">
    <property type="entry name" value="IclR_C"/>
    <property type="match status" value="1"/>
</dbReference>
<dbReference type="InterPro" id="IPR029016">
    <property type="entry name" value="GAF-like_dom_sf"/>
</dbReference>
<evidence type="ECO:0000313" key="6">
    <source>
        <dbReference type="EMBL" id="NOV00391.1"/>
    </source>
</evidence>
<dbReference type="SUPFAM" id="SSF46785">
    <property type="entry name" value="Winged helix' DNA-binding domain"/>
    <property type="match status" value="1"/>
</dbReference>
<dbReference type="Pfam" id="PF09339">
    <property type="entry name" value="HTH_IclR"/>
    <property type="match status" value="1"/>
</dbReference>
<reference evidence="6 7" key="1">
    <citation type="submission" date="2019-10" db="EMBL/GenBank/DDBJ databases">
        <title>Description of Paenibacillus pedi sp. nov.</title>
        <authorList>
            <person name="Carlier A."/>
            <person name="Qi S."/>
        </authorList>
    </citation>
    <scope>NUCLEOTIDE SEQUENCE [LARGE SCALE GENOMIC DNA]</scope>
    <source>
        <strain evidence="6 7">LMG 31457</strain>
    </source>
</reference>
<keyword evidence="7" id="KW-1185">Reference proteome</keyword>
<dbReference type="Gene3D" id="1.10.10.10">
    <property type="entry name" value="Winged helix-like DNA-binding domain superfamily/Winged helix DNA-binding domain"/>
    <property type="match status" value="1"/>
</dbReference>
<protein>
    <submittedName>
        <fullName evidence="6">Helix-turn-helix domain-containing protein</fullName>
    </submittedName>
</protein>
<accession>A0ABX1ZK09</accession>
<dbReference type="PANTHER" id="PTHR30136">
    <property type="entry name" value="HELIX-TURN-HELIX TRANSCRIPTIONAL REGULATOR, ICLR FAMILY"/>
    <property type="match status" value="1"/>
</dbReference>
<dbReference type="InterPro" id="IPR036388">
    <property type="entry name" value="WH-like_DNA-bd_sf"/>
</dbReference>
<dbReference type="PROSITE" id="PS51078">
    <property type="entry name" value="ICLR_ED"/>
    <property type="match status" value="1"/>
</dbReference>
<keyword evidence="1" id="KW-0805">Transcription regulation</keyword>
<keyword evidence="2" id="KW-0238">DNA-binding</keyword>
<sequence>MDDKYRVPAIERAHLILKEISLQPGRLKLIDLSRSLNINKSSMYSLLLTLENLGWVEKDAGETYRLGRELSRLGHAAVQQQRNLNESFHKEASLTKLRLGESLQLARLDSSEVLYLAKEEAPTPVRLASGPGTRLPAHATALGKVMLADLSDEELDMLYRIEQEPFPPLTVHSITSLQALKNNLAQIRQQGFALDLEEAVLGFSCAAAPIRNSEGKVIAAVSCSMMSPQWEQKKQICIEEVRKLAHLLSE</sequence>
<dbReference type="RefSeq" id="WP_171683237.1">
    <property type="nucleotide sequence ID" value="NZ_WHNZ01000017.1"/>
</dbReference>
<dbReference type="EMBL" id="WHNZ01000017">
    <property type="protein sequence ID" value="NOV00391.1"/>
    <property type="molecule type" value="Genomic_DNA"/>
</dbReference>
<evidence type="ECO:0000256" key="2">
    <source>
        <dbReference type="ARBA" id="ARBA00023125"/>
    </source>
</evidence>
<dbReference type="PROSITE" id="PS51077">
    <property type="entry name" value="HTH_ICLR"/>
    <property type="match status" value="1"/>
</dbReference>
<dbReference type="InterPro" id="IPR036390">
    <property type="entry name" value="WH_DNA-bd_sf"/>
</dbReference>
<evidence type="ECO:0000259" key="5">
    <source>
        <dbReference type="PROSITE" id="PS51078"/>
    </source>
</evidence>
<feature type="domain" description="HTH iclR-type" evidence="4">
    <location>
        <begin position="7"/>
        <end position="68"/>
    </location>
</feature>
<feature type="domain" description="IclR-ED" evidence="5">
    <location>
        <begin position="69"/>
        <end position="250"/>
    </location>
</feature>
<dbReference type="Proteomes" id="UP000618579">
    <property type="component" value="Unassembled WGS sequence"/>
</dbReference>
<dbReference type="Gene3D" id="3.30.450.40">
    <property type="match status" value="1"/>
</dbReference>
<evidence type="ECO:0000256" key="3">
    <source>
        <dbReference type="ARBA" id="ARBA00023163"/>
    </source>
</evidence>
<keyword evidence="3" id="KW-0804">Transcription</keyword>
<dbReference type="InterPro" id="IPR050707">
    <property type="entry name" value="HTH_MetabolicPath_Reg"/>
</dbReference>
<comment type="caution">
    <text evidence="6">The sequence shown here is derived from an EMBL/GenBank/DDBJ whole genome shotgun (WGS) entry which is preliminary data.</text>
</comment>
<dbReference type="InterPro" id="IPR005471">
    <property type="entry name" value="Tscrpt_reg_IclR_N"/>
</dbReference>
<dbReference type="PANTHER" id="PTHR30136:SF24">
    <property type="entry name" value="HTH-TYPE TRANSCRIPTIONAL REPRESSOR ALLR"/>
    <property type="match status" value="1"/>
</dbReference>
<gene>
    <name evidence="6" type="ORF">GC097_10225</name>
</gene>
<organism evidence="6 7">
    <name type="scientific">Paenibacillus planticolens</name>
    <dbReference type="NCBI Taxonomy" id="2654976"/>
    <lineage>
        <taxon>Bacteria</taxon>
        <taxon>Bacillati</taxon>
        <taxon>Bacillota</taxon>
        <taxon>Bacilli</taxon>
        <taxon>Bacillales</taxon>
        <taxon>Paenibacillaceae</taxon>
        <taxon>Paenibacillus</taxon>
    </lineage>
</organism>
<evidence type="ECO:0000256" key="1">
    <source>
        <dbReference type="ARBA" id="ARBA00023015"/>
    </source>
</evidence>
<proteinExistence type="predicted"/>
<evidence type="ECO:0000259" key="4">
    <source>
        <dbReference type="PROSITE" id="PS51077"/>
    </source>
</evidence>
<evidence type="ECO:0000313" key="7">
    <source>
        <dbReference type="Proteomes" id="UP000618579"/>
    </source>
</evidence>
<dbReference type="SUPFAM" id="SSF55781">
    <property type="entry name" value="GAF domain-like"/>
    <property type="match status" value="1"/>
</dbReference>
<name>A0ABX1ZK09_9BACL</name>
<dbReference type="InterPro" id="IPR014757">
    <property type="entry name" value="Tscrpt_reg_IclR_C"/>
</dbReference>
<dbReference type="SMART" id="SM00346">
    <property type="entry name" value="HTH_ICLR"/>
    <property type="match status" value="1"/>
</dbReference>